<evidence type="ECO:0000313" key="1">
    <source>
        <dbReference type="EMBL" id="KAG2277714.1"/>
    </source>
</evidence>
<dbReference type="AlphaFoldDB" id="A0A8X7QVQ4"/>
<evidence type="ECO:0000313" key="2">
    <source>
        <dbReference type="Proteomes" id="UP000886595"/>
    </source>
</evidence>
<comment type="caution">
    <text evidence="1">The sequence shown here is derived from an EMBL/GenBank/DDBJ whole genome shotgun (WGS) entry which is preliminary data.</text>
</comment>
<organism evidence="1 2">
    <name type="scientific">Brassica carinata</name>
    <name type="common">Ethiopian mustard</name>
    <name type="synonym">Abyssinian cabbage</name>
    <dbReference type="NCBI Taxonomy" id="52824"/>
    <lineage>
        <taxon>Eukaryota</taxon>
        <taxon>Viridiplantae</taxon>
        <taxon>Streptophyta</taxon>
        <taxon>Embryophyta</taxon>
        <taxon>Tracheophyta</taxon>
        <taxon>Spermatophyta</taxon>
        <taxon>Magnoliopsida</taxon>
        <taxon>eudicotyledons</taxon>
        <taxon>Gunneridae</taxon>
        <taxon>Pentapetalae</taxon>
        <taxon>rosids</taxon>
        <taxon>malvids</taxon>
        <taxon>Brassicales</taxon>
        <taxon>Brassicaceae</taxon>
        <taxon>Brassiceae</taxon>
        <taxon>Brassica</taxon>
    </lineage>
</organism>
<sequence length="92" mass="10565">MIVILGPIRNWSGGPVSHRLEGSQLGDDVDRNVLDVWDGTLYSLEGVFLLLDFQVQSFVFVMSKADDLYVEYLEDMYEDKRGLKKVRVRVVL</sequence>
<proteinExistence type="predicted"/>
<accession>A0A8X7QVQ4</accession>
<reference evidence="1 2" key="1">
    <citation type="submission" date="2020-02" db="EMBL/GenBank/DDBJ databases">
        <authorList>
            <person name="Ma Q."/>
            <person name="Huang Y."/>
            <person name="Song X."/>
            <person name="Pei D."/>
        </authorList>
    </citation>
    <scope>NUCLEOTIDE SEQUENCE [LARGE SCALE GENOMIC DNA]</scope>
    <source>
        <strain evidence="1">Sxm20200214</strain>
        <tissue evidence="1">Leaf</tissue>
    </source>
</reference>
<dbReference type="Proteomes" id="UP000886595">
    <property type="component" value="Unassembled WGS sequence"/>
</dbReference>
<dbReference type="EMBL" id="JAAMPC010000012">
    <property type="protein sequence ID" value="KAG2277714.1"/>
    <property type="molecule type" value="Genomic_DNA"/>
</dbReference>
<keyword evidence="2" id="KW-1185">Reference proteome</keyword>
<gene>
    <name evidence="1" type="ORF">Bca52824_060269</name>
</gene>
<name>A0A8X7QVQ4_BRACI</name>
<protein>
    <submittedName>
        <fullName evidence="1">Uncharacterized protein</fullName>
    </submittedName>
</protein>